<sequence>MKNLPLICLLFPLLICSCEESKPSNEFKVIPISDKQEELKASEFIADIQYIPLETDSVFLSDIKIMCPTRDDFFIFDGEQIARFNKAGRFLNIVGKKGKGPQEFSYVKSFTVSEPTKTVWVAKPEGIVIYKYDGSFHQNIILPAKKQVSSLQAYGDKMLCLQSNASGQSPVSWYCLDKDGNEVGSRPNHFRFNTVKWNWAFFKEHFFYTTGNNLYCKEMNSDTIFRVGGRNEPVFVLDQQDRGFDIATRTRDYGHYWMKNSGKHYVFKGILGTDKYLFLNFYYQGKYTTNVYRY</sequence>
<evidence type="ECO:0008006" key="3">
    <source>
        <dbReference type="Google" id="ProtNLM"/>
    </source>
</evidence>
<keyword evidence="1" id="KW-0614">Plasmid</keyword>
<keyword evidence="2" id="KW-1185">Reference proteome</keyword>
<dbReference type="InterPro" id="IPR011042">
    <property type="entry name" value="6-blade_b-propeller_TolB-like"/>
</dbReference>
<dbReference type="EMBL" id="AP025318">
    <property type="protein sequence ID" value="BDD12358.1"/>
    <property type="molecule type" value="Genomic_DNA"/>
</dbReference>
<proteinExistence type="predicted"/>
<gene>
    <name evidence="1" type="ORF">FUAX_47900</name>
</gene>
<dbReference type="RefSeq" id="WP_338395709.1">
    <property type="nucleotide sequence ID" value="NZ_AP025318.1"/>
</dbReference>
<reference evidence="1 2" key="1">
    <citation type="submission" date="2021-12" db="EMBL/GenBank/DDBJ databases">
        <title>Genome sequencing of bacteria with rrn-lacking chromosome and rrn-plasmid.</title>
        <authorList>
            <person name="Anda M."/>
            <person name="Iwasaki W."/>
        </authorList>
    </citation>
    <scope>NUCLEOTIDE SEQUENCE [LARGE SCALE GENOMIC DNA]</scope>
    <source>
        <strain evidence="1 2">DSM 100852</strain>
        <plasmid evidence="1 2">pFA4</plasmid>
    </source>
</reference>
<geneLocation type="plasmid" evidence="1 2">
    <name>pFA4</name>
</geneLocation>
<evidence type="ECO:0000313" key="1">
    <source>
        <dbReference type="EMBL" id="BDD12358.1"/>
    </source>
</evidence>
<dbReference type="KEGG" id="fax:FUAX_47900"/>
<dbReference type="PROSITE" id="PS51257">
    <property type="entry name" value="PROKAR_LIPOPROTEIN"/>
    <property type="match status" value="1"/>
</dbReference>
<dbReference type="Gene3D" id="2.120.10.30">
    <property type="entry name" value="TolB, C-terminal domain"/>
    <property type="match status" value="1"/>
</dbReference>
<name>A0AAU9CQ57_9BACT</name>
<dbReference type="AlphaFoldDB" id="A0AAU9CQ57"/>
<accession>A0AAU9CQ57</accession>
<organism evidence="1 2">
    <name type="scientific">Fulvitalea axinellae</name>
    <dbReference type="NCBI Taxonomy" id="1182444"/>
    <lineage>
        <taxon>Bacteria</taxon>
        <taxon>Pseudomonadati</taxon>
        <taxon>Bacteroidota</taxon>
        <taxon>Cytophagia</taxon>
        <taxon>Cytophagales</taxon>
        <taxon>Persicobacteraceae</taxon>
        <taxon>Fulvitalea</taxon>
    </lineage>
</organism>
<dbReference type="Proteomes" id="UP001348817">
    <property type="component" value="Plasmid pFA4"/>
</dbReference>
<dbReference type="Pfam" id="PF17170">
    <property type="entry name" value="DUF5128"/>
    <property type="match status" value="1"/>
</dbReference>
<evidence type="ECO:0000313" key="2">
    <source>
        <dbReference type="Proteomes" id="UP001348817"/>
    </source>
</evidence>
<protein>
    <recommendedName>
        <fullName evidence="3">6-bladed beta-propeller</fullName>
    </recommendedName>
</protein>